<dbReference type="FunFam" id="3.40.50.1360:FF:000003">
    <property type="entry name" value="Glucosamine-6-phosphate deaminase"/>
    <property type="match status" value="1"/>
</dbReference>
<dbReference type="GO" id="GO:0006046">
    <property type="term" value="P:N-acetylglucosamine catabolic process"/>
    <property type="evidence" value="ECO:0007669"/>
    <property type="project" value="UniProtKB-UniRule"/>
</dbReference>
<dbReference type="GO" id="GO:0005737">
    <property type="term" value="C:cytoplasm"/>
    <property type="evidence" value="ECO:0007669"/>
    <property type="project" value="TreeGrafter"/>
</dbReference>
<evidence type="ECO:0000313" key="8">
    <source>
        <dbReference type="Proteomes" id="UP000677265"/>
    </source>
</evidence>
<feature type="active site" description="For ring-opening step" evidence="4">
    <location>
        <position position="136"/>
    </location>
</feature>
<comment type="function">
    <text evidence="4">Catalyzes the reversible isomerization-deamination of glucosamine 6-phosphate (GlcN6P) to form fructose 6-phosphate (Fru6P) and ammonium ion.</text>
</comment>
<dbReference type="GO" id="GO:0004342">
    <property type="term" value="F:glucosamine-6-phosphate deaminase activity"/>
    <property type="evidence" value="ECO:0007669"/>
    <property type="project" value="UniProtKB-UniRule"/>
</dbReference>
<dbReference type="GO" id="GO:0005975">
    <property type="term" value="P:carbohydrate metabolic process"/>
    <property type="evidence" value="ECO:0007669"/>
    <property type="project" value="InterPro"/>
</dbReference>
<dbReference type="Proteomes" id="UP000677265">
    <property type="component" value="Unassembled WGS sequence"/>
</dbReference>
<dbReference type="EC" id="3.5.99.6" evidence="4"/>
<protein>
    <recommendedName>
        <fullName evidence="4">Glucosamine-6-phosphate deaminase</fullName>
        <ecNumber evidence="4">3.5.99.6</ecNumber>
    </recommendedName>
    <alternativeName>
        <fullName evidence="4">GlcN6P deaminase</fullName>
        <shortName evidence="4">GNPDA</shortName>
    </alternativeName>
    <alternativeName>
        <fullName evidence="4">Glucosamine-6-phosphate isomerase</fullName>
    </alternativeName>
</protein>
<keyword evidence="2 4" id="KW-0378">Hydrolase</keyword>
<comment type="caution">
    <text evidence="6">The sequence shown here is derived from an EMBL/GenBank/DDBJ whole genome shotgun (WGS) entry which is preliminary data.</text>
</comment>
<comment type="similarity">
    <text evidence="4">Belongs to the glucosamine/galactosamine-6-phosphate isomerase family. NagB subfamily.</text>
</comment>
<feature type="domain" description="Glucosamine/galactosamine-6-phosphate isomerase" evidence="5">
    <location>
        <begin position="11"/>
        <end position="226"/>
    </location>
</feature>
<dbReference type="GO" id="GO:0006043">
    <property type="term" value="P:glucosamine catabolic process"/>
    <property type="evidence" value="ECO:0007669"/>
    <property type="project" value="TreeGrafter"/>
</dbReference>
<evidence type="ECO:0000256" key="1">
    <source>
        <dbReference type="ARBA" id="ARBA00000644"/>
    </source>
</evidence>
<dbReference type="EMBL" id="JAGYPE010000004">
    <property type="protein sequence ID" value="MBS4183853.1"/>
    <property type="molecule type" value="Genomic_DNA"/>
</dbReference>
<dbReference type="GO" id="GO:0042802">
    <property type="term" value="F:identical protein binding"/>
    <property type="evidence" value="ECO:0007669"/>
    <property type="project" value="TreeGrafter"/>
</dbReference>
<dbReference type="InterPro" id="IPR004547">
    <property type="entry name" value="Glucosamine6P_isomerase"/>
</dbReference>
<dbReference type="PANTHER" id="PTHR11280">
    <property type="entry name" value="GLUCOSAMINE-6-PHOSPHATE ISOMERASE"/>
    <property type="match status" value="1"/>
</dbReference>
<feature type="active site" description="Proton acceptor; for ring-opening step" evidence="4">
    <location>
        <position position="138"/>
    </location>
</feature>
<dbReference type="HAMAP" id="MF_01241">
    <property type="entry name" value="GlcN6P_deamin"/>
    <property type="match status" value="1"/>
</dbReference>
<evidence type="ECO:0000256" key="3">
    <source>
        <dbReference type="ARBA" id="ARBA00023277"/>
    </source>
</evidence>
<gene>
    <name evidence="4 6" type="primary">nagB</name>
    <name evidence="7" type="ORF">KHB02_023885</name>
    <name evidence="6" type="ORF">KHB02_20890</name>
</gene>
<accession>A0A942T2A9</accession>
<name>A0A942T2A9_9BACI</name>
<dbReference type="InterPro" id="IPR037171">
    <property type="entry name" value="NagB/RpiA_transferase-like"/>
</dbReference>
<dbReference type="EMBL" id="JAGYPE020000060">
    <property type="protein sequence ID" value="MCH6268580.1"/>
    <property type="molecule type" value="Genomic_DNA"/>
</dbReference>
<comment type="pathway">
    <text evidence="4">Amino-sugar metabolism; N-acetylneuraminate degradation; D-fructose 6-phosphate from N-acetylneuraminate: step 5/5.</text>
</comment>
<dbReference type="CDD" id="cd01399">
    <property type="entry name" value="GlcN6P_deaminase"/>
    <property type="match status" value="1"/>
</dbReference>
<dbReference type="Gene3D" id="3.40.50.1360">
    <property type="match status" value="1"/>
</dbReference>
<organism evidence="6">
    <name type="scientific">Neobacillus citreus</name>
    <dbReference type="NCBI Taxonomy" id="2833578"/>
    <lineage>
        <taxon>Bacteria</taxon>
        <taxon>Bacillati</taxon>
        <taxon>Bacillota</taxon>
        <taxon>Bacilli</taxon>
        <taxon>Bacillales</taxon>
        <taxon>Bacillaceae</taxon>
        <taxon>Neobacillus</taxon>
    </lineage>
</organism>
<evidence type="ECO:0000256" key="2">
    <source>
        <dbReference type="ARBA" id="ARBA00022801"/>
    </source>
</evidence>
<reference evidence="6" key="1">
    <citation type="submission" date="2021-05" db="EMBL/GenBank/DDBJ databases">
        <title>Novel Bacillus species.</title>
        <authorList>
            <person name="Liu G."/>
        </authorList>
    </citation>
    <scope>NUCLEOTIDE SEQUENCE</scope>
    <source>
        <strain evidence="6 8">FJAT-50051</strain>
    </source>
</reference>
<dbReference type="PANTHER" id="PTHR11280:SF5">
    <property type="entry name" value="GLUCOSAMINE-6-PHOSPHATE ISOMERASE"/>
    <property type="match status" value="1"/>
</dbReference>
<dbReference type="PROSITE" id="PS01161">
    <property type="entry name" value="GLC_GALNAC_ISOMERASE"/>
    <property type="match status" value="1"/>
</dbReference>
<keyword evidence="8" id="KW-1185">Reference proteome</keyword>
<dbReference type="NCBIfam" id="TIGR00502">
    <property type="entry name" value="nagB"/>
    <property type="match status" value="1"/>
</dbReference>
<proteinExistence type="inferred from homology"/>
<dbReference type="InterPro" id="IPR018321">
    <property type="entry name" value="Glucosamine6P_isomerase_CS"/>
</dbReference>
<dbReference type="InterPro" id="IPR006148">
    <property type="entry name" value="Glc/Gal-6P_isomerase"/>
</dbReference>
<dbReference type="RefSeq" id="WP_213143785.1">
    <property type="nucleotide sequence ID" value="NZ_JAGYPE020000060.1"/>
</dbReference>
<evidence type="ECO:0000259" key="5">
    <source>
        <dbReference type="Pfam" id="PF01182"/>
    </source>
</evidence>
<dbReference type="Pfam" id="PF01182">
    <property type="entry name" value="Glucosamine_iso"/>
    <property type="match status" value="1"/>
</dbReference>
<evidence type="ECO:0000313" key="6">
    <source>
        <dbReference type="EMBL" id="MBS4183853.1"/>
    </source>
</evidence>
<sequence length="247" mass="27651">MRILNVANYDEMSQKAAELVIERIRRNPHISLGLATGGTPVGLYAQLVRDHQLNHTTYQHVTTFNLDEYLGLSSDDPNSYRYFMDKHLFDHIDIQKTNTYIPSGDFKNPEQQSKDYEDLLRSKGGVDLQILGIGSNGHIGFNEPGTPFQSETHIVELTPSTREANARFFNSLHEVPTHAITMGIGSIMRSKEILLLISGDQKRDALMQLLRGEITENFPASMLKTHPNVTIIADEAATGSHPHSTKL</sequence>
<feature type="active site" description="Proton acceptor; for enolization step" evidence="4">
    <location>
        <position position="67"/>
    </location>
</feature>
<comment type="caution">
    <text evidence="4">Lacks conserved residue(s) required for the propagation of feature annotation.</text>
</comment>
<comment type="catalytic activity">
    <reaction evidence="1 4">
        <text>alpha-D-glucosamine 6-phosphate + H2O = beta-D-fructose 6-phosphate + NH4(+)</text>
        <dbReference type="Rhea" id="RHEA:12172"/>
        <dbReference type="ChEBI" id="CHEBI:15377"/>
        <dbReference type="ChEBI" id="CHEBI:28938"/>
        <dbReference type="ChEBI" id="CHEBI:57634"/>
        <dbReference type="ChEBI" id="CHEBI:75989"/>
        <dbReference type="EC" id="3.5.99.6"/>
    </reaction>
</comment>
<keyword evidence="3 4" id="KW-0119">Carbohydrate metabolism</keyword>
<dbReference type="GO" id="GO:0019262">
    <property type="term" value="P:N-acetylneuraminate catabolic process"/>
    <property type="evidence" value="ECO:0007669"/>
    <property type="project" value="UniProtKB-UniRule"/>
</dbReference>
<dbReference type="SUPFAM" id="SSF100950">
    <property type="entry name" value="NagB/RpiA/CoA transferase-like"/>
    <property type="match status" value="1"/>
</dbReference>
<dbReference type="AlphaFoldDB" id="A0A942T2A9"/>
<evidence type="ECO:0000313" key="7">
    <source>
        <dbReference type="EMBL" id="MCH6268580.1"/>
    </source>
</evidence>
<evidence type="ECO:0000256" key="4">
    <source>
        <dbReference type="HAMAP-Rule" id="MF_01241"/>
    </source>
</evidence>
<feature type="active site" description="For ring-opening step" evidence="4">
    <location>
        <position position="143"/>
    </location>
</feature>